<keyword evidence="2" id="KW-1185">Reference proteome</keyword>
<evidence type="ECO:0000313" key="2">
    <source>
        <dbReference type="Proteomes" id="UP000005239"/>
    </source>
</evidence>
<protein>
    <submittedName>
        <fullName evidence="1">Uncharacterized protein</fullName>
    </submittedName>
</protein>
<sequence length="266" mass="30959">MTMDGVYDGFTYFMMGIGKRIQGVPILLLSVRCVFVLTKYEYWTNSFCRIFVIALIVVTNYMPIADACSFQNAITFWNLLFWLRASWMGLFPDFFTLIRKVWWMPYADFIVRYVHFHVPTNYPFISCLLTFSMLLSLAMSANRFTALYFSVRINDEVEFIPIIDASGKTRFAFQNIDLNGNIDLYWMCFQALLDAALNIATLSRFIRLRNMNSAKRSAFDISPLECGIALRQKISLEFWIQVLDASTLLPPVFIILLTKEIRNTFI</sequence>
<evidence type="ECO:0000313" key="1">
    <source>
        <dbReference type="EnsemblMetazoa" id="PPA40570.1"/>
    </source>
</evidence>
<dbReference type="Proteomes" id="UP000005239">
    <property type="component" value="Unassembled WGS sequence"/>
</dbReference>
<reference evidence="1" key="2">
    <citation type="submission" date="2022-06" db="UniProtKB">
        <authorList>
            <consortium name="EnsemblMetazoa"/>
        </authorList>
    </citation>
    <scope>IDENTIFICATION</scope>
    <source>
        <strain evidence="1">PS312</strain>
    </source>
</reference>
<organism evidence="1 2">
    <name type="scientific">Pristionchus pacificus</name>
    <name type="common">Parasitic nematode worm</name>
    <dbReference type="NCBI Taxonomy" id="54126"/>
    <lineage>
        <taxon>Eukaryota</taxon>
        <taxon>Metazoa</taxon>
        <taxon>Ecdysozoa</taxon>
        <taxon>Nematoda</taxon>
        <taxon>Chromadorea</taxon>
        <taxon>Rhabditida</taxon>
        <taxon>Rhabditina</taxon>
        <taxon>Diplogasteromorpha</taxon>
        <taxon>Diplogasteroidea</taxon>
        <taxon>Neodiplogasteridae</taxon>
        <taxon>Pristionchus</taxon>
    </lineage>
</organism>
<accession>A0A2A6C3I6</accession>
<reference evidence="2" key="1">
    <citation type="journal article" date="2008" name="Nat. Genet.">
        <title>The Pristionchus pacificus genome provides a unique perspective on nematode lifestyle and parasitism.</title>
        <authorList>
            <person name="Dieterich C."/>
            <person name="Clifton S.W."/>
            <person name="Schuster L.N."/>
            <person name="Chinwalla A."/>
            <person name="Delehaunty K."/>
            <person name="Dinkelacker I."/>
            <person name="Fulton L."/>
            <person name="Fulton R."/>
            <person name="Godfrey J."/>
            <person name="Minx P."/>
            <person name="Mitreva M."/>
            <person name="Roeseler W."/>
            <person name="Tian H."/>
            <person name="Witte H."/>
            <person name="Yang S.P."/>
            <person name="Wilson R.K."/>
            <person name="Sommer R.J."/>
        </authorList>
    </citation>
    <scope>NUCLEOTIDE SEQUENCE [LARGE SCALE GENOMIC DNA]</scope>
    <source>
        <strain evidence="2">PS312</strain>
    </source>
</reference>
<proteinExistence type="predicted"/>
<accession>A0A8R1UXG1</accession>
<name>A0A2A6C3I6_PRIPA</name>
<dbReference type="AlphaFoldDB" id="A0A2A6C3I6"/>
<dbReference type="EnsemblMetazoa" id="PPA40570.1">
    <property type="protein sequence ID" value="PPA40570.1"/>
    <property type="gene ID" value="WBGene00278939"/>
</dbReference>
<gene>
    <name evidence="1" type="primary">WBGene00278939</name>
</gene>